<dbReference type="OrthoDB" id="5358475at2759"/>
<dbReference type="EMBL" id="MU157853">
    <property type="protein sequence ID" value="KAF9528370.1"/>
    <property type="molecule type" value="Genomic_DNA"/>
</dbReference>
<gene>
    <name evidence="3" type="ORF">CPB83DRAFT_854495</name>
</gene>
<feature type="signal peptide" evidence="1">
    <location>
        <begin position="1"/>
        <end position="31"/>
    </location>
</feature>
<dbReference type="PANTHER" id="PTHR31151:SF0">
    <property type="entry name" value="PROLINE-TRNA LIGASE (DUF1680)"/>
    <property type="match status" value="1"/>
</dbReference>
<evidence type="ECO:0000313" key="4">
    <source>
        <dbReference type="Proteomes" id="UP000807306"/>
    </source>
</evidence>
<dbReference type="InterPro" id="IPR049046">
    <property type="entry name" value="Beta-AFase-like_GH127_middle"/>
</dbReference>
<dbReference type="InterPro" id="IPR008928">
    <property type="entry name" value="6-hairpin_glycosidase_sf"/>
</dbReference>
<feature type="domain" description="Non-reducing end beta-L-arabinofuranosidase-like GH127 middle" evidence="2">
    <location>
        <begin position="451"/>
        <end position="528"/>
    </location>
</feature>
<keyword evidence="1" id="KW-0732">Signal</keyword>
<dbReference type="Proteomes" id="UP000807306">
    <property type="component" value="Unassembled WGS sequence"/>
</dbReference>
<evidence type="ECO:0000259" key="2">
    <source>
        <dbReference type="Pfam" id="PF20736"/>
    </source>
</evidence>
<dbReference type="GO" id="GO:0005975">
    <property type="term" value="P:carbohydrate metabolic process"/>
    <property type="evidence" value="ECO:0007669"/>
    <property type="project" value="InterPro"/>
</dbReference>
<dbReference type="PANTHER" id="PTHR31151">
    <property type="entry name" value="PROLINE-TRNA LIGASE (DUF1680)"/>
    <property type="match status" value="1"/>
</dbReference>
<evidence type="ECO:0000313" key="3">
    <source>
        <dbReference type="EMBL" id="KAF9528370.1"/>
    </source>
</evidence>
<sequence>MSLCPSSNLLPPMKSLFTLLTTLYSVSVVSAQNATGLAPLKFRSLPLGKIMPAGWLKDQLTVQTNGLAGHQHEFYRYVSQTNWLGGNVTYSDLQEAAPYWFNGLVPNAVLANSDALKKQTSYFLDYVLSHQGTDGWLGPEVNTTLPRILWARYPFLYGAIQMVEVDPSLTDRVVTAAYKFVKLANTMIKNKQGLDDWTNSRWHDFLIPMQWLYDNHPNGNEALLLETMNLLKAAGYPWDKIFSDQYFPKGPVDHISNPLGYGLMWHGVNVAMALKSSAAAYRVSHSQTDLDNASAAWDRLFQYHGRPSGIFAADEYLAGLDAVRGTELCLVVEAMFSGSYLYQVIGNPKYADRVERITYNALFATITGNMWSRQYLQQQNQIASKNMSPNPFPNDGAYSNVFGLDPNYPCCTVNFPQGFPKFISNAFVTTPDGASLVQVYLGPFNTNANLQNGNNVQVTVDTQYPFSDTFKTTLTASKAFTYYVRIPSWVTKGTISVNSGTTQPLSPSNGLQAVKVASGTTQIVLNLPADIKTEQRPNGSIAVQRGPLHYAFDIPRNQTILAQNAQQPLAVDLQFGATASWQYAIDPSTLRFDAGKPPATLPSPIYDSGKPTPSISVTACLISWPIAGDTFVSSPPTSPACTGSKSTIKLIPYGATKLRISEFPVFKST</sequence>
<comment type="caution">
    <text evidence="3">The sequence shown here is derived from an EMBL/GenBank/DDBJ whole genome shotgun (WGS) entry which is preliminary data.</text>
</comment>
<feature type="chain" id="PRO_5040472415" description="Non-reducing end beta-L-arabinofuranosidase-like GH127 middle domain-containing protein" evidence="1">
    <location>
        <begin position="32"/>
        <end position="669"/>
    </location>
</feature>
<name>A0A9P6EG77_9AGAR</name>
<dbReference type="AlphaFoldDB" id="A0A9P6EG77"/>
<protein>
    <recommendedName>
        <fullName evidence="2">Non-reducing end beta-L-arabinofuranosidase-like GH127 middle domain-containing protein</fullName>
    </recommendedName>
</protein>
<reference evidence="3" key="1">
    <citation type="submission" date="2020-11" db="EMBL/GenBank/DDBJ databases">
        <authorList>
            <consortium name="DOE Joint Genome Institute"/>
            <person name="Ahrendt S."/>
            <person name="Riley R."/>
            <person name="Andreopoulos W."/>
            <person name="Labutti K."/>
            <person name="Pangilinan J."/>
            <person name="Ruiz-Duenas F.J."/>
            <person name="Barrasa J.M."/>
            <person name="Sanchez-Garcia M."/>
            <person name="Camarero S."/>
            <person name="Miyauchi S."/>
            <person name="Serrano A."/>
            <person name="Linde D."/>
            <person name="Babiker R."/>
            <person name="Drula E."/>
            <person name="Ayuso-Fernandez I."/>
            <person name="Pacheco R."/>
            <person name="Padilla G."/>
            <person name="Ferreira P."/>
            <person name="Barriuso J."/>
            <person name="Kellner H."/>
            <person name="Castanera R."/>
            <person name="Alfaro M."/>
            <person name="Ramirez L."/>
            <person name="Pisabarro A.G."/>
            <person name="Kuo A."/>
            <person name="Tritt A."/>
            <person name="Lipzen A."/>
            <person name="He G."/>
            <person name="Yan M."/>
            <person name="Ng V."/>
            <person name="Cullen D."/>
            <person name="Martin F."/>
            <person name="Rosso M.-N."/>
            <person name="Henrissat B."/>
            <person name="Hibbett D."/>
            <person name="Martinez A.T."/>
            <person name="Grigoriev I.V."/>
        </authorList>
    </citation>
    <scope>NUCLEOTIDE SEQUENCE</scope>
    <source>
        <strain evidence="3">CBS 506.95</strain>
    </source>
</reference>
<keyword evidence="4" id="KW-1185">Reference proteome</keyword>
<organism evidence="3 4">
    <name type="scientific">Crepidotus variabilis</name>
    <dbReference type="NCBI Taxonomy" id="179855"/>
    <lineage>
        <taxon>Eukaryota</taxon>
        <taxon>Fungi</taxon>
        <taxon>Dikarya</taxon>
        <taxon>Basidiomycota</taxon>
        <taxon>Agaricomycotina</taxon>
        <taxon>Agaricomycetes</taxon>
        <taxon>Agaricomycetidae</taxon>
        <taxon>Agaricales</taxon>
        <taxon>Agaricineae</taxon>
        <taxon>Crepidotaceae</taxon>
        <taxon>Crepidotus</taxon>
    </lineage>
</organism>
<proteinExistence type="predicted"/>
<dbReference type="Pfam" id="PF20736">
    <property type="entry name" value="Glyco_hydro127M"/>
    <property type="match status" value="1"/>
</dbReference>
<evidence type="ECO:0000256" key="1">
    <source>
        <dbReference type="SAM" id="SignalP"/>
    </source>
</evidence>
<accession>A0A9P6EG77</accession>
<dbReference type="SUPFAM" id="SSF48208">
    <property type="entry name" value="Six-hairpin glycosidases"/>
    <property type="match status" value="1"/>
</dbReference>